<protein>
    <submittedName>
        <fullName evidence="1">Uncharacterized protein</fullName>
    </submittedName>
</protein>
<sequence length="82" mass="8719">MLAEKDKGADIDGKSVAAMADRVLPALTESIRLLDRQDPAEAGNFRNTINVAIEAATHARKGEPSPTMADMTRKITEAIVAA</sequence>
<gene>
    <name evidence="1" type="ORF">ACH49W_11970</name>
</gene>
<comment type="caution">
    <text evidence="1">The sequence shown here is derived from an EMBL/GenBank/DDBJ whole genome shotgun (WGS) entry which is preliminary data.</text>
</comment>
<name>A0ABW7WZ64_9NOCA</name>
<reference evidence="1 2" key="1">
    <citation type="submission" date="2024-10" db="EMBL/GenBank/DDBJ databases">
        <title>The Natural Products Discovery Center: Release of the First 8490 Sequenced Strains for Exploring Actinobacteria Biosynthetic Diversity.</title>
        <authorList>
            <person name="Kalkreuter E."/>
            <person name="Kautsar S.A."/>
            <person name="Yang D."/>
            <person name="Bader C.D."/>
            <person name="Teijaro C.N."/>
            <person name="Fluegel L."/>
            <person name="Davis C.M."/>
            <person name="Simpson J.R."/>
            <person name="Lauterbach L."/>
            <person name="Steele A.D."/>
            <person name="Gui C."/>
            <person name="Meng S."/>
            <person name="Li G."/>
            <person name="Viehrig K."/>
            <person name="Ye F."/>
            <person name="Su P."/>
            <person name="Kiefer A.F."/>
            <person name="Nichols A."/>
            <person name="Cepeda A.J."/>
            <person name="Yan W."/>
            <person name="Fan B."/>
            <person name="Jiang Y."/>
            <person name="Adhikari A."/>
            <person name="Zheng C.-J."/>
            <person name="Schuster L."/>
            <person name="Cowan T.M."/>
            <person name="Smanski M.J."/>
            <person name="Chevrette M.G."/>
            <person name="De Carvalho L.P.S."/>
            <person name="Shen B."/>
        </authorList>
    </citation>
    <scope>NUCLEOTIDE SEQUENCE [LARGE SCALE GENOMIC DNA]</scope>
    <source>
        <strain evidence="1 2">NPDC019275</strain>
    </source>
</reference>
<keyword evidence="2" id="KW-1185">Reference proteome</keyword>
<evidence type="ECO:0000313" key="1">
    <source>
        <dbReference type="EMBL" id="MFI2474084.1"/>
    </source>
</evidence>
<evidence type="ECO:0000313" key="2">
    <source>
        <dbReference type="Proteomes" id="UP001611415"/>
    </source>
</evidence>
<proteinExistence type="predicted"/>
<dbReference type="Proteomes" id="UP001611415">
    <property type="component" value="Unassembled WGS sequence"/>
</dbReference>
<dbReference type="RefSeq" id="WP_357401250.1">
    <property type="nucleotide sequence ID" value="NZ_JBEYCD010000002.1"/>
</dbReference>
<accession>A0ABW7WZ64</accession>
<organism evidence="1 2">
    <name type="scientific">Nocardia xishanensis</name>
    <dbReference type="NCBI Taxonomy" id="238964"/>
    <lineage>
        <taxon>Bacteria</taxon>
        <taxon>Bacillati</taxon>
        <taxon>Actinomycetota</taxon>
        <taxon>Actinomycetes</taxon>
        <taxon>Mycobacteriales</taxon>
        <taxon>Nocardiaceae</taxon>
        <taxon>Nocardia</taxon>
    </lineage>
</organism>
<dbReference type="EMBL" id="JBIRYO010000006">
    <property type="protein sequence ID" value="MFI2474084.1"/>
    <property type="molecule type" value="Genomic_DNA"/>
</dbReference>